<keyword evidence="2" id="KW-1185">Reference proteome</keyword>
<comment type="caution">
    <text evidence="1">The sequence shown here is derived from an EMBL/GenBank/DDBJ whole genome shotgun (WGS) entry which is preliminary data.</text>
</comment>
<dbReference type="RefSeq" id="WP_055392860.1">
    <property type="nucleotide sequence ID" value="NZ_JAMXAX010000286.1"/>
</dbReference>
<reference evidence="2" key="1">
    <citation type="journal article" date="2019" name="Int. J. Syst. Evol. Microbiol.">
        <title>The Global Catalogue of Microorganisms (GCM) 10K type strain sequencing project: providing services to taxonomists for standard genome sequencing and annotation.</title>
        <authorList>
            <consortium name="The Broad Institute Genomics Platform"/>
            <consortium name="The Broad Institute Genome Sequencing Center for Infectious Disease"/>
            <person name="Wu L."/>
            <person name="Ma J."/>
        </authorList>
    </citation>
    <scope>NUCLEOTIDE SEQUENCE [LARGE SCALE GENOMIC DNA]</scope>
    <source>
        <strain evidence="2">CCUG 2113</strain>
    </source>
</reference>
<evidence type="ECO:0000313" key="1">
    <source>
        <dbReference type="EMBL" id="MFC3937770.1"/>
    </source>
</evidence>
<accession>A0ABV8DGW3</accession>
<evidence type="ECO:0000313" key="2">
    <source>
        <dbReference type="Proteomes" id="UP001595693"/>
    </source>
</evidence>
<name>A0ABV8DGW3_9BURK</name>
<organism evidence="1 2">
    <name type="scientific">Acidovorax facilis</name>
    <dbReference type="NCBI Taxonomy" id="12917"/>
    <lineage>
        <taxon>Bacteria</taxon>
        <taxon>Pseudomonadati</taxon>
        <taxon>Pseudomonadota</taxon>
        <taxon>Betaproteobacteria</taxon>
        <taxon>Burkholderiales</taxon>
        <taxon>Comamonadaceae</taxon>
        <taxon>Acidovorax</taxon>
    </lineage>
</organism>
<gene>
    <name evidence="1" type="ORF">ACFOW3_24380</name>
</gene>
<dbReference type="EMBL" id="JBHSAJ010000103">
    <property type="protein sequence ID" value="MFC3937770.1"/>
    <property type="molecule type" value="Genomic_DNA"/>
</dbReference>
<proteinExistence type="predicted"/>
<protein>
    <submittedName>
        <fullName evidence="1">Uncharacterized protein</fullName>
    </submittedName>
</protein>
<dbReference type="Proteomes" id="UP001595693">
    <property type="component" value="Unassembled WGS sequence"/>
</dbReference>
<sequence>METLLEVSFRELGRGNGERALELVEASNRFVDLVDSFYPRAKPYVPVSAMSSVLALEVYLLVNVEDVFAQLPQDAEVIEMRGLLLLREPMVPLSSTIN</sequence>